<name>A0A165H7J1_XYLHT</name>
<dbReference type="Pfam" id="PF04303">
    <property type="entry name" value="PrpF"/>
    <property type="match status" value="1"/>
</dbReference>
<dbReference type="InterPro" id="IPR007400">
    <property type="entry name" value="PrpF-like"/>
</dbReference>
<dbReference type="OMA" id="MQRIPCV"/>
<dbReference type="PANTHER" id="PTHR43709">
    <property type="entry name" value="ACONITATE ISOMERASE-RELATED"/>
    <property type="match status" value="1"/>
</dbReference>
<dbReference type="STRING" id="1328760.A0A165H7J1"/>
<sequence length="446" mass="47801">MSLSTRIFRRLAATLSPQSEHVNSVPHIPFAVPLPTTARPDLRQKKIRRTLPSVLMRSGTSKGLFLHRNHLPASQSEWGPIILSAMGSRHGDKRQLDGVGGATSTTSKVAIVSKSTRPGIDVDYTFCQVAVGEGKLDMSGNCGNIAAGVAPFALDEGLVKARPGQKELDVRVFNTNTRQLMVETVEVGPDGKFHEEGDYRISGFKGSGSRIKIAFIEPAGSATGKLFPTGQRKDRLRIASTDAFPEFEVEATLIDSANPFVLVDLATLPDHYHALGPDAPSSLSIVEAIRREGAVRMGLAKTVEEAGKVRGIPKIALLSPAPLPEANPLKTPPTGISVTAYSMGKPHPSFQLTGAVTLAAATCIRGTVASDLSLSPYALPWQTRQTVLQEDLRLAGSKKEVCIHHRSGEILAEVNIEDDGSQAMVKDATVFRTAQRLFEGGVIVRP</sequence>
<dbReference type="SUPFAM" id="SSF54506">
    <property type="entry name" value="Diaminopimelate epimerase-like"/>
    <property type="match status" value="2"/>
</dbReference>
<proteinExistence type="inferred from homology"/>
<comment type="similarity">
    <text evidence="1">Belongs to the PrpF family.</text>
</comment>
<evidence type="ECO:0000313" key="4">
    <source>
        <dbReference type="Proteomes" id="UP000076632"/>
    </source>
</evidence>
<dbReference type="GeneID" id="28900272"/>
<dbReference type="PANTHER" id="PTHR43709:SF2">
    <property type="entry name" value="DUF453 DOMAIN PROTEIN (AFU_ORTHOLOGUE AFUA_6G00360)"/>
    <property type="match status" value="1"/>
</dbReference>
<accession>A0A165H7J1</accession>
<dbReference type="AlphaFoldDB" id="A0A165H7J1"/>
<dbReference type="RefSeq" id="XP_018188648.1">
    <property type="nucleotide sequence ID" value="XM_018335135.1"/>
</dbReference>
<evidence type="ECO:0000256" key="2">
    <source>
        <dbReference type="ARBA" id="ARBA00023235"/>
    </source>
</evidence>
<dbReference type="Gene3D" id="3.10.310.10">
    <property type="entry name" value="Diaminopimelate Epimerase, Chain A, domain 1"/>
    <property type="match status" value="2"/>
</dbReference>
<keyword evidence="2" id="KW-0413">Isomerase</keyword>
<dbReference type="GO" id="GO:0016853">
    <property type="term" value="F:isomerase activity"/>
    <property type="evidence" value="ECO:0007669"/>
    <property type="project" value="UniProtKB-KW"/>
</dbReference>
<organism evidence="3 4">
    <name type="scientific">Xylona heveae (strain CBS 132557 / TC161)</name>
    <dbReference type="NCBI Taxonomy" id="1328760"/>
    <lineage>
        <taxon>Eukaryota</taxon>
        <taxon>Fungi</taxon>
        <taxon>Dikarya</taxon>
        <taxon>Ascomycota</taxon>
        <taxon>Pezizomycotina</taxon>
        <taxon>Xylonomycetes</taxon>
        <taxon>Xylonales</taxon>
        <taxon>Xylonaceae</taxon>
        <taxon>Xylona</taxon>
    </lineage>
</organism>
<dbReference type="EMBL" id="KV407458">
    <property type="protein sequence ID" value="KZF23093.1"/>
    <property type="molecule type" value="Genomic_DNA"/>
</dbReference>
<evidence type="ECO:0000256" key="1">
    <source>
        <dbReference type="ARBA" id="ARBA00007673"/>
    </source>
</evidence>
<dbReference type="Proteomes" id="UP000076632">
    <property type="component" value="Unassembled WGS sequence"/>
</dbReference>
<dbReference type="InParanoid" id="A0A165H7J1"/>
<dbReference type="OrthoDB" id="10267539at2759"/>
<protein>
    <submittedName>
        <fullName evidence="3">DUF453-domain-containing protein</fullName>
    </submittedName>
</protein>
<gene>
    <name evidence="3" type="ORF">L228DRAFT_268448</name>
</gene>
<reference evidence="3 4" key="1">
    <citation type="journal article" date="2016" name="Fungal Biol.">
        <title>The genome of Xylona heveae provides a window into fungal endophytism.</title>
        <authorList>
            <person name="Gazis R."/>
            <person name="Kuo A."/>
            <person name="Riley R."/>
            <person name="LaButti K."/>
            <person name="Lipzen A."/>
            <person name="Lin J."/>
            <person name="Amirebrahimi M."/>
            <person name="Hesse C.N."/>
            <person name="Spatafora J.W."/>
            <person name="Henrissat B."/>
            <person name="Hainaut M."/>
            <person name="Grigoriev I.V."/>
            <person name="Hibbett D.S."/>
        </authorList>
    </citation>
    <scope>NUCLEOTIDE SEQUENCE [LARGE SCALE GENOMIC DNA]</scope>
    <source>
        <strain evidence="3 4">TC161</strain>
    </source>
</reference>
<keyword evidence="4" id="KW-1185">Reference proteome</keyword>
<evidence type="ECO:0000313" key="3">
    <source>
        <dbReference type="EMBL" id="KZF23093.1"/>
    </source>
</evidence>